<dbReference type="GO" id="GO:0016251">
    <property type="term" value="F:RNA polymerase II general transcription initiation factor activity"/>
    <property type="evidence" value="ECO:0007669"/>
    <property type="project" value="InterPro"/>
</dbReference>
<gene>
    <name evidence="8" type="ORF">WJX72_000897</name>
</gene>
<feature type="compositionally biased region" description="Low complexity" evidence="6">
    <location>
        <begin position="155"/>
        <end position="192"/>
    </location>
</feature>
<dbReference type="CDD" id="cd22931">
    <property type="entry name" value="HFD_TAF6"/>
    <property type="match status" value="1"/>
</dbReference>
<dbReference type="InterPro" id="IPR009072">
    <property type="entry name" value="Histone-fold"/>
</dbReference>
<dbReference type="SUPFAM" id="SSF47113">
    <property type="entry name" value="Histone-fold"/>
    <property type="match status" value="1"/>
</dbReference>
<feature type="region of interest" description="Disordered" evidence="6">
    <location>
        <begin position="135"/>
        <end position="198"/>
    </location>
</feature>
<comment type="caution">
    <text evidence="8">The sequence shown here is derived from an EMBL/GenBank/DDBJ whole genome shotgun (WGS) entry which is preliminary data.</text>
</comment>
<dbReference type="Pfam" id="PF07571">
    <property type="entry name" value="TAF6_C"/>
    <property type="match status" value="1"/>
</dbReference>
<dbReference type="InterPro" id="IPR037796">
    <property type="entry name" value="TAF6"/>
</dbReference>
<keyword evidence="5" id="KW-0539">Nucleus</keyword>
<dbReference type="GO" id="GO:0051123">
    <property type="term" value="P:RNA polymerase II preinitiation complex assembly"/>
    <property type="evidence" value="ECO:0007669"/>
    <property type="project" value="TreeGrafter"/>
</dbReference>
<dbReference type="SUPFAM" id="SSF48371">
    <property type="entry name" value="ARM repeat"/>
    <property type="match status" value="1"/>
</dbReference>
<dbReference type="InterPro" id="IPR004823">
    <property type="entry name" value="TAF_TATA-bd_Histone-like_dom"/>
</dbReference>
<comment type="similarity">
    <text evidence="2">Belongs to the TAF6 family.</text>
</comment>
<evidence type="ECO:0000259" key="7">
    <source>
        <dbReference type="SMART" id="SM00803"/>
    </source>
</evidence>
<dbReference type="EMBL" id="JALJOR010000008">
    <property type="protein sequence ID" value="KAK9812628.1"/>
    <property type="molecule type" value="Genomic_DNA"/>
</dbReference>
<keyword evidence="4" id="KW-0804">Transcription</keyword>
<proteinExistence type="inferred from homology"/>
<feature type="domain" description="TATA box binding protein associated factor (TAF) histone-like fold" evidence="7">
    <location>
        <begin position="3"/>
        <end position="68"/>
    </location>
</feature>
<evidence type="ECO:0000256" key="1">
    <source>
        <dbReference type="ARBA" id="ARBA00004123"/>
    </source>
</evidence>
<dbReference type="SMART" id="SM00803">
    <property type="entry name" value="TAF"/>
    <property type="match status" value="1"/>
</dbReference>
<dbReference type="FunFam" id="1.25.40.770:FF:000001">
    <property type="entry name" value="Transcription initiation factor TFIID subunit 6"/>
    <property type="match status" value="1"/>
</dbReference>
<dbReference type="PANTHER" id="PTHR10221:SF9">
    <property type="entry name" value="TRANSCRIPTION INITIATION FACTOR TFIID SUBUNIT 6"/>
    <property type="match status" value="1"/>
</dbReference>
<evidence type="ECO:0000256" key="4">
    <source>
        <dbReference type="ARBA" id="ARBA00023163"/>
    </source>
</evidence>
<sequence>MSFVQPATIQVIADALEQPIVSDEAAKTLAPHVDVRLREIIQEALKFMRHSKRAVLTTEDLNQAFRLRNVEPVYGAGSKDPARFLRAAGHSDLFFVDDPELNVQQLLQPPLPRRPVEVGMVPHWLAVDGVQPAIPENAPLERPKAKRQRLEPARQVKQRQQQQQQQAAKERSAAPQPSAEAAVAHAASDSAAGEGPAVRPPVRHVLSVELQHYFGKVSALLRTPEKGKEGDEDGDDAKGTALQRAVLASLASDPGLHPLAPYFTQLIAEEVAKCVKQKSPTTSLLLLLKATRSLLVNEHIHIEPYLHQLMPAILTCLVARNLGAGPGDDHWSVRDAAARLVALVCGRFGDAYYNIQPRISNTLYNAFTDRKKPLTTHYGAVVGLAALGHKVVRLLLLPNLAPYARLLEEAMDPKQRNEMKRYEAACVYGALLRAACACVCHYITTARPASWQQPPESVQNEPRRVQLQKDRPFMAPVQLTITPLRSSPAAEGAAAQAGTAAAGGPEAVLADAWREDADLGKLLLAVHEVFGEAAVPWIPTQFCAAFL</sequence>
<dbReference type="PANTHER" id="PTHR10221">
    <property type="entry name" value="TRANSCRIPTION INITIATION FACTOR TFIID SUBUNIT 6"/>
    <property type="match status" value="1"/>
</dbReference>
<keyword evidence="3" id="KW-0805">Transcription regulation</keyword>
<dbReference type="GO" id="GO:0046982">
    <property type="term" value="F:protein heterodimerization activity"/>
    <property type="evidence" value="ECO:0007669"/>
    <property type="project" value="InterPro"/>
</dbReference>
<feature type="compositionally biased region" description="Basic and acidic residues" evidence="6">
    <location>
        <begin position="139"/>
        <end position="154"/>
    </location>
</feature>
<accession>A0AAW1PRM0</accession>
<dbReference type="GO" id="GO:0003713">
    <property type="term" value="F:transcription coactivator activity"/>
    <property type="evidence" value="ECO:0007669"/>
    <property type="project" value="TreeGrafter"/>
</dbReference>
<protein>
    <recommendedName>
        <fullName evidence="7">TATA box binding protein associated factor (TAF) histone-like fold domain-containing protein</fullName>
    </recommendedName>
</protein>
<dbReference type="GO" id="GO:0005669">
    <property type="term" value="C:transcription factor TFIID complex"/>
    <property type="evidence" value="ECO:0007669"/>
    <property type="project" value="InterPro"/>
</dbReference>
<comment type="subcellular location">
    <subcellularLocation>
        <location evidence="1">Nucleus</location>
    </subcellularLocation>
</comment>
<evidence type="ECO:0000313" key="9">
    <source>
        <dbReference type="Proteomes" id="UP001489004"/>
    </source>
</evidence>
<reference evidence="8 9" key="1">
    <citation type="journal article" date="2024" name="Nat. Commun.">
        <title>Phylogenomics reveals the evolutionary origins of lichenization in chlorophyte algae.</title>
        <authorList>
            <person name="Puginier C."/>
            <person name="Libourel C."/>
            <person name="Otte J."/>
            <person name="Skaloud P."/>
            <person name="Haon M."/>
            <person name="Grisel S."/>
            <person name="Petersen M."/>
            <person name="Berrin J.G."/>
            <person name="Delaux P.M."/>
            <person name="Dal Grande F."/>
            <person name="Keller J."/>
        </authorList>
    </citation>
    <scope>NUCLEOTIDE SEQUENCE [LARGE SCALE GENOMIC DNA]</scope>
    <source>
        <strain evidence="8 9">SAG 2043</strain>
    </source>
</reference>
<dbReference type="GO" id="GO:0000124">
    <property type="term" value="C:SAGA complex"/>
    <property type="evidence" value="ECO:0007669"/>
    <property type="project" value="InterPro"/>
</dbReference>
<dbReference type="InterPro" id="IPR016024">
    <property type="entry name" value="ARM-type_fold"/>
</dbReference>
<organism evidence="8 9">
    <name type="scientific">[Myrmecia] bisecta</name>
    <dbReference type="NCBI Taxonomy" id="41462"/>
    <lineage>
        <taxon>Eukaryota</taxon>
        <taxon>Viridiplantae</taxon>
        <taxon>Chlorophyta</taxon>
        <taxon>core chlorophytes</taxon>
        <taxon>Trebouxiophyceae</taxon>
        <taxon>Trebouxiales</taxon>
        <taxon>Trebouxiaceae</taxon>
        <taxon>Myrmecia</taxon>
    </lineage>
</organism>
<dbReference type="Gene3D" id="1.25.40.770">
    <property type="entry name" value="TAF6, C-terminal HEAT repeat domain"/>
    <property type="match status" value="1"/>
</dbReference>
<dbReference type="AlphaFoldDB" id="A0AAW1PRM0"/>
<evidence type="ECO:0000256" key="2">
    <source>
        <dbReference type="ARBA" id="ARBA00007688"/>
    </source>
</evidence>
<evidence type="ECO:0000256" key="3">
    <source>
        <dbReference type="ARBA" id="ARBA00023015"/>
    </source>
</evidence>
<evidence type="ECO:0000313" key="8">
    <source>
        <dbReference type="EMBL" id="KAK9812628.1"/>
    </source>
</evidence>
<evidence type="ECO:0000256" key="5">
    <source>
        <dbReference type="ARBA" id="ARBA00023242"/>
    </source>
</evidence>
<dbReference type="Proteomes" id="UP001489004">
    <property type="component" value="Unassembled WGS sequence"/>
</dbReference>
<name>A0AAW1PRM0_9CHLO</name>
<dbReference type="Gene3D" id="1.10.20.10">
    <property type="entry name" value="Histone, subunit A"/>
    <property type="match status" value="1"/>
</dbReference>
<dbReference type="InterPro" id="IPR046344">
    <property type="entry name" value="TAF6_C_sf"/>
</dbReference>
<evidence type="ECO:0000256" key="6">
    <source>
        <dbReference type="SAM" id="MobiDB-lite"/>
    </source>
</evidence>
<dbReference type="InterPro" id="IPR011442">
    <property type="entry name" value="TAF6_C"/>
</dbReference>
<dbReference type="GO" id="GO:0046695">
    <property type="term" value="C:SLIK (SAGA-like) complex"/>
    <property type="evidence" value="ECO:0007669"/>
    <property type="project" value="InterPro"/>
</dbReference>
<keyword evidence="9" id="KW-1185">Reference proteome</keyword>
<dbReference type="Pfam" id="PF02969">
    <property type="entry name" value="TAF"/>
    <property type="match status" value="1"/>
</dbReference>
<dbReference type="CDD" id="cd08050">
    <property type="entry name" value="TAF6C"/>
    <property type="match status" value="1"/>
</dbReference>